<dbReference type="GO" id="GO:0071025">
    <property type="term" value="P:RNA surveillance"/>
    <property type="evidence" value="ECO:0007669"/>
    <property type="project" value="InterPro"/>
</dbReference>
<dbReference type="AlphaFoldDB" id="A0A067EI95"/>
<reference evidence="1 2" key="1">
    <citation type="submission" date="2014-04" db="EMBL/GenBank/DDBJ databases">
        <authorList>
            <consortium name="International Citrus Genome Consortium"/>
            <person name="Gmitter F."/>
            <person name="Chen C."/>
            <person name="Farmerie W."/>
            <person name="Harkins T."/>
            <person name="Desany B."/>
            <person name="Mohiuddin M."/>
            <person name="Kodira C."/>
            <person name="Borodovsky M."/>
            <person name="Lomsadze A."/>
            <person name="Burns P."/>
            <person name="Jenkins J."/>
            <person name="Prochnik S."/>
            <person name="Shu S."/>
            <person name="Chapman J."/>
            <person name="Pitluck S."/>
            <person name="Schmutz J."/>
            <person name="Rokhsar D."/>
        </authorList>
    </citation>
    <scope>NUCLEOTIDE SEQUENCE</scope>
</reference>
<dbReference type="GO" id="GO:0070966">
    <property type="term" value="P:nuclear-transcribed mRNA catabolic process, no-go decay"/>
    <property type="evidence" value="ECO:0007669"/>
    <property type="project" value="InterPro"/>
</dbReference>
<dbReference type="PANTHER" id="PTHR10853:SF0">
    <property type="entry name" value="PROTEIN PELOTA HOMOLOG"/>
    <property type="match status" value="1"/>
</dbReference>
<feature type="non-terminal residue" evidence="1">
    <location>
        <position position="1"/>
    </location>
</feature>
<evidence type="ECO:0000313" key="2">
    <source>
        <dbReference type="Proteomes" id="UP000027120"/>
    </source>
</evidence>
<gene>
    <name evidence="1" type="ORF">CISIN_1g0205021mg</name>
</gene>
<keyword evidence="2" id="KW-1185">Reference proteome</keyword>
<organism evidence="1 2">
    <name type="scientific">Citrus sinensis</name>
    <name type="common">Sweet orange</name>
    <name type="synonym">Citrus aurantium var. sinensis</name>
    <dbReference type="NCBI Taxonomy" id="2711"/>
    <lineage>
        <taxon>Eukaryota</taxon>
        <taxon>Viridiplantae</taxon>
        <taxon>Streptophyta</taxon>
        <taxon>Embryophyta</taxon>
        <taxon>Tracheophyta</taxon>
        <taxon>Spermatophyta</taxon>
        <taxon>Magnoliopsida</taxon>
        <taxon>eudicotyledons</taxon>
        <taxon>Gunneridae</taxon>
        <taxon>Pentapetalae</taxon>
        <taxon>rosids</taxon>
        <taxon>malvids</taxon>
        <taxon>Sapindales</taxon>
        <taxon>Rutaceae</taxon>
        <taxon>Aurantioideae</taxon>
        <taxon>Citrus</taxon>
    </lineage>
</organism>
<name>A0A067EI95_CITSI</name>
<accession>A0A067EI95</accession>
<dbReference type="GO" id="GO:0070481">
    <property type="term" value="P:nuclear-transcribed mRNA catabolic process, non-stop decay"/>
    <property type="evidence" value="ECO:0007669"/>
    <property type="project" value="InterPro"/>
</dbReference>
<dbReference type="Proteomes" id="UP000027120">
    <property type="component" value="Unassembled WGS sequence"/>
</dbReference>
<protein>
    <recommendedName>
        <fullName evidence="3">FH2 domain-containing protein</fullName>
    </recommendedName>
</protein>
<sequence>HSLREVLDAPNVMNMIKDTKAAQEVQALKDFFNMLTNVRFYL</sequence>
<dbReference type="InterPro" id="IPR004405">
    <property type="entry name" value="TF_pelota"/>
</dbReference>
<evidence type="ECO:0000313" key="1">
    <source>
        <dbReference type="EMBL" id="KDO54904.1"/>
    </source>
</evidence>
<proteinExistence type="predicted"/>
<dbReference type="PANTHER" id="PTHR10853">
    <property type="entry name" value="PELOTA"/>
    <property type="match status" value="1"/>
</dbReference>
<dbReference type="EMBL" id="KK784991">
    <property type="protein sequence ID" value="KDO54904.1"/>
    <property type="molecule type" value="Genomic_DNA"/>
</dbReference>
<evidence type="ECO:0008006" key="3">
    <source>
        <dbReference type="Google" id="ProtNLM"/>
    </source>
</evidence>